<name>A0A0W8F001_9ZZZZ</name>
<dbReference type="EMBL" id="LNQE01001700">
    <property type="protein sequence ID" value="KUG14121.1"/>
    <property type="molecule type" value="Genomic_DNA"/>
</dbReference>
<accession>A0A0W8F001</accession>
<sequence length="39" mass="3970">MGYISSGLILAITNPVQVPGGLYGGRGPVVIHTSTSERA</sequence>
<gene>
    <name evidence="1" type="ORF">ASZ90_016252</name>
</gene>
<reference evidence="1" key="1">
    <citation type="journal article" date="2015" name="Proc. Natl. Acad. Sci. U.S.A.">
        <title>Networks of energetic and metabolic interactions define dynamics in microbial communities.</title>
        <authorList>
            <person name="Embree M."/>
            <person name="Liu J.K."/>
            <person name="Al-Bassam M.M."/>
            <person name="Zengler K."/>
        </authorList>
    </citation>
    <scope>NUCLEOTIDE SEQUENCE</scope>
</reference>
<dbReference type="AlphaFoldDB" id="A0A0W8F001"/>
<protein>
    <submittedName>
        <fullName evidence="1">Uncharacterized protein</fullName>
    </submittedName>
</protein>
<proteinExistence type="predicted"/>
<comment type="caution">
    <text evidence="1">The sequence shown here is derived from an EMBL/GenBank/DDBJ whole genome shotgun (WGS) entry which is preliminary data.</text>
</comment>
<organism evidence="1">
    <name type="scientific">hydrocarbon metagenome</name>
    <dbReference type="NCBI Taxonomy" id="938273"/>
    <lineage>
        <taxon>unclassified sequences</taxon>
        <taxon>metagenomes</taxon>
        <taxon>ecological metagenomes</taxon>
    </lineage>
</organism>
<evidence type="ECO:0000313" key="1">
    <source>
        <dbReference type="EMBL" id="KUG14121.1"/>
    </source>
</evidence>